<reference evidence="15 16" key="1">
    <citation type="submission" date="2024-04" db="EMBL/GenBank/DDBJ databases">
        <title>genome sequences of Mucor flavus KT1a and Helicostylum pulchrum KT1b strains isolated from the surface of a dry-aged beef.</title>
        <authorList>
            <person name="Toyotome T."/>
            <person name="Hosono M."/>
            <person name="Torimaru M."/>
            <person name="Fukuda K."/>
            <person name="Mikami N."/>
        </authorList>
    </citation>
    <scope>NUCLEOTIDE SEQUENCE [LARGE SCALE GENOMIC DNA]</scope>
    <source>
        <strain evidence="15 16">KT1a</strain>
    </source>
</reference>
<dbReference type="SMART" id="SM00647">
    <property type="entry name" value="IBR"/>
    <property type="match status" value="4"/>
</dbReference>
<dbReference type="SUPFAM" id="SSF81383">
    <property type="entry name" value="F-box domain"/>
    <property type="match status" value="1"/>
</dbReference>
<sequence length="1998" mass="232821">MCSLYFEKQKPSEKIISASEKSIPVPVVYYQCVICMNDVTSSTRFYRSTGSCNHKTCIGCTRSYFMNALKDDRYINSYASIQCPVQNCEKTFTTSKCLTSILSQSEADEWWRAALIKTLIENKVHCPKDDCKAVFDAEIKDIKQCTFIECYECHRGFCIACQEQWHPGVIKIVSDEEALKRTLTYALKNMWSRCPKCFRFVERTGGCLDIRCRCGINFCYRCGSQMLQHNVCSSRCSDFSPEMLASVRNSMFTIKCYGYFEYTNPVQCPNTTCKESFESTDNLLKKVFSDDEVDIWWTQAIIKTFISNKIYCPMQGCGAVPDADRALLNHCTFSECYECHKGFCMTCQTPWHTEITTSYVVRDDREDEIKTLALARKNLWSRCPNCWHMVVITDGCNNVQCICGKSFCYGCGRGTETCIGLCYDLPTGQLSQMRQNIPLASQKRTPSRDSLGRKRFRENSIDNNPRASFVSSSRLSTLSTTSGRRRVTTTPVESRYSRAPSVLSVDESGHGRLGVIMNAIHDFESFVLKEQRQGHEQKRGDVVDLNKHLKERIDQLKNQISLISEEDVTSEDIIKEAQNKLQQVFDQGNDWKRRASMASLERTELENKMNELTKSHQNRIEILVGELDKLKKQKQNSQLEQADMSNQTLQKERLLNDDLNRLLQEERTAYKELATVFESEQNKIEELNRLLESEQNTNKDLKIQLEIVATDNTELNNQLEVERTLNKDVNDYYEAERDKNKKLNYMLESERESSKKLEHMLEDERESNKKLKYMLEGEGVNLKELNDLLESERVNIKELNELLEDERANSRELNDLLEDEKAKNTELNEKNEELIRDLDAEHAKLKEFRDMFEAEHVDCVELNNLLEDEKAKNIELNEKNEELIRELDAERSSKTQDTSIHSNELNKLRVELENKRHEIDTITYEHRQKESDLEEKLYRLQEEIDRILDGTKQRSEGQAKIVEERNQLKRQVVDLEDQINSQRLTYDERIKEFEAEIKSKTLDIQRCNTQLQKYLQRIKSYESEISNKNHDLELAHSELEDCHSQLNQLKYNQGLVIDLKETKSNLSRDLHEAASNLNKLASEVARKESEIAQLESSRSDTRSRLQDALTIQQKLTAKIKSLESEVEERDGLIRQYEELNDELNESNHHIKALENALEDKDEELSRHRQITNQKIEQLENRIETLSTKLTFAEKQIIEAKQENINLEKAQSENDIYIESLKESMNKYERELKESRNEILRKMREIGDLKHALNLAQDELQDCLAKNELLEQDHQKMADTENLVEERARRISQLESDVESVAHNLKKAVEHRKSLETKLQEALDQIDQAESHKLQIESKYNEMETLRAVEKRKIEKLEQELTYIHGMLRKVLSESEITSTFFIRIMDKSNIPNELLTSIFKYLPNQDLYQCLFVCKLWLTSVQMELYKQITINIGFTDDIFETLIFNTLINSVYMPGQWVRKITVTRLKVPENMFDLDPLQDPLHLMITHCPLVEDFCFSRTNYIFQAEWQYLRSVLEQRKSDWRLINLATYFDREDYEHYYHCALIMKNSLRQFYLKRKQLNYSTHFKELSQLTKLTISKRVIDKIVDLDSIVCHLPHLAHIDAEFYIPKTSEPNNCQQRNVQYGQQCFPNIKELELKKFPLSKDLDLLFIMQKFTNLDIIKIAVGKGKPWPISRITPEVLQDFFRFVCKSRIFQVVFTDIDIIRALHSYFLSMDQNDGNFHVSFTNILDKGENTTSFHVSSEDCVKVVYNLVGNSSKGRMAKAQQVLAGIRAYVHHLHLSLLGQHDIAKKIEEFLPLVFESCNQLKKLTVCGGQLSGATHKKIKKRFDVTELTFNKVCIDLVKLPTIMSLFPYLSLFQLDNCQYLGDESTDSVTAIQLNMFETRFDIIKISFRDIGMPGVPRNKTDELGIPVVSIKKNKVFITVNLSNAQMTKFYCVDISGGDMRSVTRSAYYEHLNEAQETERYRLNTFFFNVKSLQTLRLVTPTKYFSCEIGNNK</sequence>
<dbReference type="PANTHER" id="PTHR11685">
    <property type="entry name" value="RBR FAMILY RING FINGER AND IBR DOMAIN-CONTAINING"/>
    <property type="match status" value="1"/>
</dbReference>
<keyword evidence="16" id="KW-1185">Reference proteome</keyword>
<dbReference type="SUPFAM" id="SSF52058">
    <property type="entry name" value="L domain-like"/>
    <property type="match status" value="1"/>
</dbReference>
<dbReference type="Gene3D" id="1.10.287.1490">
    <property type="match status" value="1"/>
</dbReference>
<evidence type="ECO:0000256" key="11">
    <source>
        <dbReference type="SAM" id="MobiDB-lite"/>
    </source>
</evidence>
<evidence type="ECO:0000256" key="1">
    <source>
        <dbReference type="ARBA" id="ARBA00001798"/>
    </source>
</evidence>
<dbReference type="CDD" id="cd20335">
    <property type="entry name" value="BRcat_RBR"/>
    <property type="match status" value="1"/>
</dbReference>
<dbReference type="InterPro" id="IPR001841">
    <property type="entry name" value="Znf_RING"/>
</dbReference>
<evidence type="ECO:0000259" key="13">
    <source>
        <dbReference type="PROSITE" id="PS50181"/>
    </source>
</evidence>
<dbReference type="Proteomes" id="UP001473302">
    <property type="component" value="Unassembled WGS sequence"/>
</dbReference>
<feature type="compositionally biased region" description="Basic and acidic residues" evidence="11">
    <location>
        <begin position="446"/>
        <end position="460"/>
    </location>
</feature>
<feature type="domain" description="RING-type" evidence="14">
    <location>
        <begin position="28"/>
        <end position="240"/>
    </location>
</feature>
<evidence type="ECO:0000313" key="15">
    <source>
        <dbReference type="EMBL" id="GAA5806981.1"/>
    </source>
</evidence>
<feature type="coiled-coil region" evidence="10">
    <location>
        <begin position="539"/>
        <end position="718"/>
    </location>
</feature>
<evidence type="ECO:0000313" key="16">
    <source>
        <dbReference type="Proteomes" id="UP001473302"/>
    </source>
</evidence>
<keyword evidence="7" id="KW-0833">Ubl conjugation pathway</keyword>
<dbReference type="Gene3D" id="1.20.120.1750">
    <property type="match status" value="2"/>
</dbReference>
<dbReference type="SUPFAM" id="SSF57850">
    <property type="entry name" value="RING/U-box"/>
    <property type="match status" value="3"/>
</dbReference>
<dbReference type="InterPro" id="IPR031127">
    <property type="entry name" value="E3_UB_ligase_RBR"/>
</dbReference>
<dbReference type="EC" id="2.3.2.31" evidence="2"/>
<dbReference type="PROSITE" id="PS51873">
    <property type="entry name" value="TRIAD"/>
    <property type="match status" value="1"/>
</dbReference>
<evidence type="ECO:0000256" key="8">
    <source>
        <dbReference type="ARBA" id="ARBA00022833"/>
    </source>
</evidence>
<evidence type="ECO:0000259" key="14">
    <source>
        <dbReference type="PROSITE" id="PS51873"/>
    </source>
</evidence>
<dbReference type="InterPro" id="IPR044066">
    <property type="entry name" value="TRIAD_supradom"/>
</dbReference>
<name>A0ABP9YJE1_9FUNG</name>
<protein>
    <recommendedName>
        <fullName evidence="2">RBR-type E3 ubiquitin transferase</fullName>
        <ecNumber evidence="2">2.3.2.31</ecNumber>
    </recommendedName>
</protein>
<evidence type="ECO:0000256" key="3">
    <source>
        <dbReference type="ARBA" id="ARBA00022679"/>
    </source>
</evidence>
<evidence type="ECO:0000259" key="12">
    <source>
        <dbReference type="PROSITE" id="PS50089"/>
    </source>
</evidence>
<proteinExistence type="predicted"/>
<evidence type="ECO:0000256" key="2">
    <source>
        <dbReference type="ARBA" id="ARBA00012251"/>
    </source>
</evidence>
<feature type="coiled-coil region" evidence="10">
    <location>
        <begin position="747"/>
        <end position="925"/>
    </location>
</feature>
<dbReference type="InterPro" id="IPR002867">
    <property type="entry name" value="IBR_dom"/>
</dbReference>
<keyword evidence="10" id="KW-0175">Coiled coil</keyword>
<gene>
    <name evidence="15" type="ORF">MFLAVUS_000330</name>
</gene>
<keyword evidence="8" id="KW-0862">Zinc</keyword>
<keyword evidence="5" id="KW-0677">Repeat</keyword>
<dbReference type="EMBL" id="BAABUK010000002">
    <property type="protein sequence ID" value="GAA5806981.1"/>
    <property type="molecule type" value="Genomic_DNA"/>
</dbReference>
<keyword evidence="3" id="KW-0808">Transferase</keyword>
<dbReference type="Gene3D" id="1.20.1280.50">
    <property type="match status" value="1"/>
</dbReference>
<keyword evidence="4" id="KW-0479">Metal-binding</keyword>
<feature type="domain" description="F-box" evidence="13">
    <location>
        <begin position="1384"/>
        <end position="1429"/>
    </location>
</feature>
<evidence type="ECO:0000256" key="6">
    <source>
        <dbReference type="ARBA" id="ARBA00022771"/>
    </source>
</evidence>
<comment type="catalytic activity">
    <reaction evidence="1">
        <text>[E2 ubiquitin-conjugating enzyme]-S-ubiquitinyl-L-cysteine + [acceptor protein]-L-lysine = [E2 ubiquitin-conjugating enzyme]-L-cysteine + [acceptor protein]-N(6)-ubiquitinyl-L-lysine.</text>
        <dbReference type="EC" id="2.3.2.31"/>
    </reaction>
</comment>
<dbReference type="InterPro" id="IPR036047">
    <property type="entry name" value="F-box-like_dom_sf"/>
</dbReference>
<accession>A0ABP9YJE1</accession>
<evidence type="ECO:0000256" key="4">
    <source>
        <dbReference type="ARBA" id="ARBA00022723"/>
    </source>
</evidence>
<feature type="compositionally biased region" description="Polar residues" evidence="11">
    <location>
        <begin position="435"/>
        <end position="444"/>
    </location>
</feature>
<feature type="domain" description="RING-type" evidence="12">
    <location>
        <begin position="32"/>
        <end position="87"/>
    </location>
</feature>
<dbReference type="CDD" id="cd22584">
    <property type="entry name" value="Rcat_RBR_unk"/>
    <property type="match status" value="2"/>
</dbReference>
<organism evidence="15 16">
    <name type="scientific">Mucor flavus</name>
    <dbReference type="NCBI Taxonomy" id="439312"/>
    <lineage>
        <taxon>Eukaryota</taxon>
        <taxon>Fungi</taxon>
        <taxon>Fungi incertae sedis</taxon>
        <taxon>Mucoromycota</taxon>
        <taxon>Mucoromycotina</taxon>
        <taxon>Mucoromycetes</taxon>
        <taxon>Mucorales</taxon>
        <taxon>Mucorineae</taxon>
        <taxon>Mucoraceae</taxon>
        <taxon>Mucor</taxon>
    </lineage>
</organism>
<evidence type="ECO:0000256" key="9">
    <source>
        <dbReference type="PROSITE-ProRule" id="PRU00175"/>
    </source>
</evidence>
<keyword evidence="6 9" id="KW-0863">Zinc-finger</keyword>
<dbReference type="Pfam" id="PF12937">
    <property type="entry name" value="F-box-like"/>
    <property type="match status" value="1"/>
</dbReference>
<dbReference type="Pfam" id="PF01485">
    <property type="entry name" value="IBR"/>
    <property type="match status" value="2"/>
</dbReference>
<evidence type="ECO:0000256" key="7">
    <source>
        <dbReference type="ARBA" id="ARBA00022786"/>
    </source>
</evidence>
<dbReference type="PROSITE" id="PS50089">
    <property type="entry name" value="ZF_RING_2"/>
    <property type="match status" value="1"/>
</dbReference>
<dbReference type="PROSITE" id="PS50181">
    <property type="entry name" value="FBOX"/>
    <property type="match status" value="1"/>
</dbReference>
<dbReference type="InterPro" id="IPR001810">
    <property type="entry name" value="F-box_dom"/>
</dbReference>
<feature type="coiled-coil region" evidence="10">
    <location>
        <begin position="1063"/>
        <end position="1359"/>
    </location>
</feature>
<comment type="caution">
    <text evidence="15">The sequence shown here is derived from an EMBL/GenBank/DDBJ whole genome shotgun (WGS) entry which is preliminary data.</text>
</comment>
<feature type="coiled-coil region" evidence="10">
    <location>
        <begin position="958"/>
        <end position="1038"/>
    </location>
</feature>
<dbReference type="InterPro" id="IPR013083">
    <property type="entry name" value="Znf_RING/FYVE/PHD"/>
</dbReference>
<feature type="compositionally biased region" description="Low complexity" evidence="11">
    <location>
        <begin position="470"/>
        <end position="482"/>
    </location>
</feature>
<feature type="region of interest" description="Disordered" evidence="11">
    <location>
        <begin position="435"/>
        <end position="493"/>
    </location>
</feature>
<dbReference type="Gene3D" id="3.30.40.10">
    <property type="entry name" value="Zinc/RING finger domain, C3HC4 (zinc finger)"/>
    <property type="match status" value="1"/>
</dbReference>
<evidence type="ECO:0000256" key="10">
    <source>
        <dbReference type="SAM" id="Coils"/>
    </source>
</evidence>
<evidence type="ECO:0000256" key="5">
    <source>
        <dbReference type="ARBA" id="ARBA00022737"/>
    </source>
</evidence>